<dbReference type="NCBIfam" id="NF041278">
    <property type="entry name" value="CmcJ_NvfI_EfuI"/>
    <property type="match status" value="1"/>
</dbReference>
<evidence type="ECO:0000313" key="4">
    <source>
        <dbReference type="Proteomes" id="UP000305067"/>
    </source>
</evidence>
<evidence type="ECO:0000313" key="3">
    <source>
        <dbReference type="EMBL" id="TFK96458.1"/>
    </source>
</evidence>
<sequence>MTLGLPTSARVSLLSSHSLCGTSGHAAKFSLRSRPHVSQYHAFGSNRALDHPSSSSSQLREQLNNRSSRAAGRYIYSSPSWSRSSTASASLSRLPTTLRSRQLHTSTPTNMAIEIPASGTPRDVRTTINYQARNPDEPPYMYTYDPGNGKPKTNCVDETTEVVIHDLRGDVESKSLDGNGFQFMKVPSQEKEFVDDAKIREVYYPEVEELIKKASGGKRTYVFDHTVRRDGVAGSRGPAKRAHVDQTTEAAITRVRRHLGDDADRLLQSRVRIINAWRPIANPIAHWPLACCDYTTVDPANDLLNTKHIYPDRVGSNFGLASNPNHKWYFLSDLTPDEVILIKCYDSKEDVARLTPHTAFEDVSSPGEAPKRQSIEVRCLVFDDE</sequence>
<dbReference type="PANTHER" id="PTHR34598:SF3">
    <property type="entry name" value="OXIDOREDUCTASE AN1597"/>
    <property type="match status" value="1"/>
</dbReference>
<evidence type="ECO:0000256" key="1">
    <source>
        <dbReference type="ARBA" id="ARBA00023604"/>
    </source>
</evidence>
<organism evidence="3 4">
    <name type="scientific">Pterulicium gracile</name>
    <dbReference type="NCBI Taxonomy" id="1884261"/>
    <lineage>
        <taxon>Eukaryota</taxon>
        <taxon>Fungi</taxon>
        <taxon>Dikarya</taxon>
        <taxon>Basidiomycota</taxon>
        <taxon>Agaricomycotina</taxon>
        <taxon>Agaricomycetes</taxon>
        <taxon>Agaricomycetidae</taxon>
        <taxon>Agaricales</taxon>
        <taxon>Pleurotineae</taxon>
        <taxon>Pterulaceae</taxon>
        <taxon>Pterulicium</taxon>
    </lineage>
</organism>
<dbReference type="OrthoDB" id="412788at2759"/>
<accession>A0A5C3Q8D0</accession>
<feature type="region of interest" description="Disordered" evidence="2">
    <location>
        <begin position="46"/>
        <end position="67"/>
    </location>
</feature>
<proteinExistence type="inferred from homology"/>
<gene>
    <name evidence="3" type="ORF">BDV98DRAFT_597620</name>
</gene>
<dbReference type="PANTHER" id="PTHR34598">
    <property type="entry name" value="BLL6449 PROTEIN"/>
    <property type="match status" value="1"/>
</dbReference>
<comment type="similarity">
    <text evidence="1">Belongs to the asaB hydroxylase/desaturase family.</text>
</comment>
<protein>
    <recommendedName>
        <fullName evidence="5">Methyltransferase</fullName>
    </recommendedName>
</protein>
<dbReference type="InterPro" id="IPR044053">
    <property type="entry name" value="AsaB-like"/>
</dbReference>
<evidence type="ECO:0000256" key="2">
    <source>
        <dbReference type="SAM" id="MobiDB-lite"/>
    </source>
</evidence>
<dbReference type="Proteomes" id="UP000305067">
    <property type="component" value="Unassembled WGS sequence"/>
</dbReference>
<dbReference type="STRING" id="1884261.A0A5C3Q8D0"/>
<evidence type="ECO:0008006" key="5">
    <source>
        <dbReference type="Google" id="ProtNLM"/>
    </source>
</evidence>
<dbReference type="GO" id="GO:0016491">
    <property type="term" value="F:oxidoreductase activity"/>
    <property type="evidence" value="ECO:0007669"/>
    <property type="project" value="InterPro"/>
</dbReference>
<reference evidence="3 4" key="1">
    <citation type="journal article" date="2019" name="Nat. Ecol. Evol.">
        <title>Megaphylogeny resolves global patterns of mushroom evolution.</title>
        <authorList>
            <person name="Varga T."/>
            <person name="Krizsan K."/>
            <person name="Foldi C."/>
            <person name="Dima B."/>
            <person name="Sanchez-Garcia M."/>
            <person name="Sanchez-Ramirez S."/>
            <person name="Szollosi G.J."/>
            <person name="Szarkandi J.G."/>
            <person name="Papp V."/>
            <person name="Albert L."/>
            <person name="Andreopoulos W."/>
            <person name="Angelini C."/>
            <person name="Antonin V."/>
            <person name="Barry K.W."/>
            <person name="Bougher N.L."/>
            <person name="Buchanan P."/>
            <person name="Buyck B."/>
            <person name="Bense V."/>
            <person name="Catcheside P."/>
            <person name="Chovatia M."/>
            <person name="Cooper J."/>
            <person name="Damon W."/>
            <person name="Desjardin D."/>
            <person name="Finy P."/>
            <person name="Geml J."/>
            <person name="Haridas S."/>
            <person name="Hughes K."/>
            <person name="Justo A."/>
            <person name="Karasinski D."/>
            <person name="Kautmanova I."/>
            <person name="Kiss B."/>
            <person name="Kocsube S."/>
            <person name="Kotiranta H."/>
            <person name="LaButti K.M."/>
            <person name="Lechner B.E."/>
            <person name="Liimatainen K."/>
            <person name="Lipzen A."/>
            <person name="Lukacs Z."/>
            <person name="Mihaltcheva S."/>
            <person name="Morgado L.N."/>
            <person name="Niskanen T."/>
            <person name="Noordeloos M.E."/>
            <person name="Ohm R.A."/>
            <person name="Ortiz-Santana B."/>
            <person name="Ovrebo C."/>
            <person name="Racz N."/>
            <person name="Riley R."/>
            <person name="Savchenko A."/>
            <person name="Shiryaev A."/>
            <person name="Soop K."/>
            <person name="Spirin V."/>
            <person name="Szebenyi C."/>
            <person name="Tomsovsky M."/>
            <person name="Tulloss R.E."/>
            <person name="Uehling J."/>
            <person name="Grigoriev I.V."/>
            <person name="Vagvolgyi C."/>
            <person name="Papp T."/>
            <person name="Martin F.M."/>
            <person name="Miettinen O."/>
            <person name="Hibbett D.S."/>
            <person name="Nagy L.G."/>
        </authorList>
    </citation>
    <scope>NUCLEOTIDE SEQUENCE [LARGE SCALE GENOMIC DNA]</scope>
    <source>
        <strain evidence="3 4">CBS 309.79</strain>
    </source>
</reference>
<keyword evidence="4" id="KW-1185">Reference proteome</keyword>
<feature type="compositionally biased region" description="Polar residues" evidence="2">
    <location>
        <begin position="52"/>
        <end position="67"/>
    </location>
</feature>
<dbReference type="EMBL" id="ML178860">
    <property type="protein sequence ID" value="TFK96458.1"/>
    <property type="molecule type" value="Genomic_DNA"/>
</dbReference>
<name>A0A5C3Q8D0_9AGAR</name>
<dbReference type="AlphaFoldDB" id="A0A5C3Q8D0"/>